<name>A0A0A2KKN6_PENEN</name>
<dbReference type="VEuPathDB" id="FungiDB:PEXP_057150"/>
<keyword evidence="2" id="KW-1185">Reference proteome</keyword>
<dbReference type="GeneID" id="27676249"/>
<comment type="caution">
    <text evidence="1">The sequence shown here is derived from an EMBL/GenBank/DDBJ whole genome shotgun (WGS) entry which is preliminary data.</text>
</comment>
<dbReference type="EMBL" id="JQFZ01000082">
    <property type="protein sequence ID" value="KGO60048.1"/>
    <property type="molecule type" value="Genomic_DNA"/>
</dbReference>
<evidence type="ECO:0000313" key="1">
    <source>
        <dbReference type="EMBL" id="KGO60048.1"/>
    </source>
</evidence>
<reference evidence="1 2" key="1">
    <citation type="journal article" date="2015" name="Mol. Plant Microbe Interact.">
        <title>Genome, transcriptome, and functional analyses of Penicillium expansum provide new insights into secondary metabolism and pathogenicity.</title>
        <authorList>
            <person name="Ballester A.R."/>
            <person name="Marcet-Houben M."/>
            <person name="Levin E."/>
            <person name="Sela N."/>
            <person name="Selma-Lazaro C."/>
            <person name="Carmona L."/>
            <person name="Wisniewski M."/>
            <person name="Droby S."/>
            <person name="Gonzalez-Candelas L."/>
            <person name="Gabaldon T."/>
        </authorList>
    </citation>
    <scope>NUCLEOTIDE SEQUENCE [LARGE SCALE GENOMIC DNA]</scope>
    <source>
        <strain evidence="1 2">MD-8</strain>
    </source>
</reference>
<gene>
    <name evidence="1" type="ORF">PEX2_035550</name>
</gene>
<dbReference type="HOGENOM" id="CLU_1835806_0_0_1"/>
<protein>
    <submittedName>
        <fullName evidence="1">Uncharacterized protein</fullName>
    </submittedName>
</protein>
<dbReference type="AlphaFoldDB" id="A0A0A2KKN6"/>
<proteinExistence type="predicted"/>
<evidence type="ECO:0000313" key="2">
    <source>
        <dbReference type="Proteomes" id="UP000030143"/>
    </source>
</evidence>
<sequence length="169" mass="18693">MGHFSVSRSNHPITRYNAGARRVLQTHPIHSFLPRLDPRTTHFMSPMAIFGPSAFLEPLTADPASPEAGTVTNKLTVLGNLKNDIEEDAKYSSILTRDSPMKPHYAGLEPRGGAVSRALLFNMPVFRHNVGSFAFHRVDVPLIGDQDSKKRFSSSVGVTMGLFSMFHLF</sequence>
<accession>A0A0A2KKN6</accession>
<dbReference type="Proteomes" id="UP000030143">
    <property type="component" value="Unassembled WGS sequence"/>
</dbReference>
<dbReference type="RefSeq" id="XP_016601122.1">
    <property type="nucleotide sequence ID" value="XM_016740830.1"/>
</dbReference>
<organism evidence="1 2">
    <name type="scientific">Penicillium expansum</name>
    <name type="common">Blue mold rot fungus</name>
    <dbReference type="NCBI Taxonomy" id="27334"/>
    <lineage>
        <taxon>Eukaryota</taxon>
        <taxon>Fungi</taxon>
        <taxon>Dikarya</taxon>
        <taxon>Ascomycota</taxon>
        <taxon>Pezizomycotina</taxon>
        <taxon>Eurotiomycetes</taxon>
        <taxon>Eurotiomycetidae</taxon>
        <taxon>Eurotiales</taxon>
        <taxon>Aspergillaceae</taxon>
        <taxon>Penicillium</taxon>
    </lineage>
</organism>
<dbReference type="OrthoDB" id="10338501at2759"/>